<comment type="caution">
    <text evidence="2">The sequence shown here is derived from an EMBL/GenBank/DDBJ whole genome shotgun (WGS) entry which is preliminary data.</text>
</comment>
<dbReference type="RefSeq" id="WP_220269771.1">
    <property type="nucleotide sequence ID" value="NZ_QPJI01000019.1"/>
</dbReference>
<dbReference type="InterPro" id="IPR025983">
    <property type="entry name" value="Cys_rich_CPCC"/>
</dbReference>
<dbReference type="Proteomes" id="UP000253647">
    <property type="component" value="Unassembled WGS sequence"/>
</dbReference>
<reference evidence="2 3" key="1">
    <citation type="submission" date="2018-07" db="EMBL/GenBank/DDBJ databases">
        <title>Freshwater and sediment microbial communities from various areas in North America, analyzing microbe dynamics in response to fracking.</title>
        <authorList>
            <person name="Lamendella R."/>
        </authorList>
    </citation>
    <scope>NUCLEOTIDE SEQUENCE [LARGE SCALE GENOMIC DNA]</scope>
    <source>
        <strain evidence="2 3">105B</strain>
    </source>
</reference>
<evidence type="ECO:0000313" key="2">
    <source>
        <dbReference type="EMBL" id="RCW63256.1"/>
    </source>
</evidence>
<evidence type="ECO:0000313" key="3">
    <source>
        <dbReference type="Proteomes" id="UP000253647"/>
    </source>
</evidence>
<name>A0A368X7T0_MARNT</name>
<dbReference type="EMBL" id="QPJI01000019">
    <property type="protein sequence ID" value="RCW63256.1"/>
    <property type="molecule type" value="Genomic_DNA"/>
</dbReference>
<dbReference type="Pfam" id="PF14206">
    <property type="entry name" value="Cys_rich_CPCC"/>
    <property type="match status" value="1"/>
</dbReference>
<sequence>MLKVDISANCPCCEFKTFDKNSRGNYEICPVCFWEDDLTQEVDPNYEGGPNGISLSQAKKNYREIGAIKNELVKFTREPLDNEIP</sequence>
<protein>
    <submittedName>
        <fullName evidence="2">Cysteine-rich CPCC protein</fullName>
    </submittedName>
</protein>
<organism evidence="2 3">
    <name type="scientific">Marinobacter nauticus</name>
    <name type="common">Marinobacter hydrocarbonoclasticus</name>
    <name type="synonym">Marinobacter aquaeolei</name>
    <dbReference type="NCBI Taxonomy" id="2743"/>
    <lineage>
        <taxon>Bacteria</taxon>
        <taxon>Pseudomonadati</taxon>
        <taxon>Pseudomonadota</taxon>
        <taxon>Gammaproteobacteria</taxon>
        <taxon>Pseudomonadales</taxon>
        <taxon>Marinobacteraceae</taxon>
        <taxon>Marinobacter</taxon>
    </lineage>
</organism>
<accession>A0A368X7T0</accession>
<proteinExistence type="predicted"/>
<gene>
    <name evidence="2" type="ORF">DET61_11923</name>
</gene>
<feature type="domain" description="Cysteine-rich CPCC" evidence="1">
    <location>
        <begin position="9"/>
        <end position="83"/>
    </location>
</feature>
<dbReference type="AlphaFoldDB" id="A0A368X7T0"/>
<evidence type="ECO:0000259" key="1">
    <source>
        <dbReference type="Pfam" id="PF14206"/>
    </source>
</evidence>